<dbReference type="STRING" id="1507870.A0A1V8T181"/>
<accession>A0A1V8T181</accession>
<dbReference type="SMART" id="SM00268">
    <property type="entry name" value="ACTIN"/>
    <property type="match status" value="1"/>
</dbReference>
<evidence type="ECO:0000256" key="1">
    <source>
        <dbReference type="RuleBase" id="RU000487"/>
    </source>
</evidence>
<keyword evidence="4" id="KW-1185">Reference proteome</keyword>
<reference evidence="4" key="1">
    <citation type="submission" date="2017-03" db="EMBL/GenBank/DDBJ databases">
        <title>Genomes of endolithic fungi from Antarctica.</title>
        <authorList>
            <person name="Coleine C."/>
            <person name="Masonjones S."/>
            <person name="Stajich J.E."/>
        </authorList>
    </citation>
    <scope>NUCLEOTIDE SEQUENCE [LARGE SCALE GENOMIC DNA]</scope>
    <source>
        <strain evidence="4">CCFEE 5527</strain>
    </source>
</reference>
<dbReference type="Pfam" id="PF00022">
    <property type="entry name" value="Actin"/>
    <property type="match status" value="1"/>
</dbReference>
<comment type="caution">
    <text evidence="3">The sequence shown here is derived from an EMBL/GenBank/DDBJ whole genome shotgun (WGS) entry which is preliminary data.</text>
</comment>
<dbReference type="InParanoid" id="A0A1V8T181"/>
<dbReference type="CDD" id="cd13395">
    <property type="entry name" value="ASKHA_NBD_Arp4_ACTL6-like"/>
    <property type="match status" value="1"/>
</dbReference>
<protein>
    <recommendedName>
        <fullName evidence="5">Actin-related protein 4</fullName>
    </recommendedName>
</protein>
<dbReference type="AlphaFoldDB" id="A0A1V8T181"/>
<sequence length="702" mass="77307">MLEEYEVNALILDPGSHSVRAGFAGEDVPKSVVPTSYGQLPSGERLFGENAIHLPRPDLEIRNPYDADGIVEDWETASKLWEYTITSRLIGARPTAPSKNGLNDGKDEQGDVDMAAEIEGLEEQEKLLQEFPLLVSEPPWNPKKERERTIELAMEDWGVPAFFLAKTGQLAAYSQSKATALVVDIGARNTSVTAVWDGMVLGKSLHHTPLAGDWLTNQVRLMFAQQQPPVPLIPHYMVKSKTPVDANAPSSATYAKYPKPPTSSFHLQEEDRVLAAFKESVVQAWQGPGRLDSPAGQGNVTNSDYVKSIPPKPFELPDGWNTVFGLERFRVVEGLFDPAAAYTSPTIPKPNSDTSIPSIINKALQSVDVDSRPVLLNNIILTGAGSLIDKLPERIQADVQALYPNPKVRVLAHSSSVERKFGAFIGGSVLGSLGSFHQMWISREEYAESGRGVVEKRYKGYESDGSVELLKPTVYVPPPTKTRRTLTVTKTNKPKAEKLTDEQLATLQASLFEQSRQKLNPTQVQPEDVMELSPDNIIKHLESELTKAKSRIAQLEGQEAAAVGHVVHAREEKSKVHQTLTNLRKTLLSRDQSIKRLQEKNAKLEAEVQQQKHTIAMLEAQAEELRRHSHGLRYQHAQASDFHNNIISNLQTEVDGLTAMVEQAKKHVQTDRPSTSSQGRVAGKGEDGMGKVEASLLSLLGG</sequence>
<dbReference type="InterPro" id="IPR043129">
    <property type="entry name" value="ATPase_NBD"/>
</dbReference>
<evidence type="ECO:0000256" key="2">
    <source>
        <dbReference type="SAM" id="MobiDB-lite"/>
    </source>
</evidence>
<dbReference type="EMBL" id="NAJO01000020">
    <property type="protein sequence ID" value="OQO05173.1"/>
    <property type="molecule type" value="Genomic_DNA"/>
</dbReference>
<dbReference type="InterPro" id="IPR004000">
    <property type="entry name" value="Actin"/>
</dbReference>
<evidence type="ECO:0000313" key="4">
    <source>
        <dbReference type="Proteomes" id="UP000192596"/>
    </source>
</evidence>
<gene>
    <name evidence="3" type="ORF">B0A48_08193</name>
</gene>
<dbReference type="Proteomes" id="UP000192596">
    <property type="component" value="Unassembled WGS sequence"/>
</dbReference>
<name>A0A1V8T181_9PEZI</name>
<dbReference type="Gene3D" id="1.10.287.1490">
    <property type="match status" value="1"/>
</dbReference>
<dbReference type="OrthoDB" id="5132116at2759"/>
<dbReference type="SUPFAM" id="SSF53067">
    <property type="entry name" value="Actin-like ATPase domain"/>
    <property type="match status" value="2"/>
</dbReference>
<comment type="similarity">
    <text evidence="1">Belongs to the actin family.</text>
</comment>
<organism evidence="3 4">
    <name type="scientific">Cryoendolithus antarcticus</name>
    <dbReference type="NCBI Taxonomy" id="1507870"/>
    <lineage>
        <taxon>Eukaryota</taxon>
        <taxon>Fungi</taxon>
        <taxon>Dikarya</taxon>
        <taxon>Ascomycota</taxon>
        <taxon>Pezizomycotina</taxon>
        <taxon>Dothideomycetes</taxon>
        <taxon>Dothideomycetidae</taxon>
        <taxon>Cladosporiales</taxon>
        <taxon>Cladosporiaceae</taxon>
        <taxon>Cryoendolithus</taxon>
    </lineage>
</organism>
<dbReference type="PANTHER" id="PTHR11937">
    <property type="entry name" value="ACTIN"/>
    <property type="match status" value="1"/>
</dbReference>
<evidence type="ECO:0000313" key="3">
    <source>
        <dbReference type="EMBL" id="OQO05173.1"/>
    </source>
</evidence>
<dbReference type="Gene3D" id="3.30.420.40">
    <property type="match status" value="5"/>
</dbReference>
<dbReference type="Gene3D" id="3.90.640.10">
    <property type="entry name" value="Actin, Chain A, domain 4"/>
    <property type="match status" value="2"/>
</dbReference>
<proteinExistence type="inferred from homology"/>
<evidence type="ECO:0008006" key="5">
    <source>
        <dbReference type="Google" id="ProtNLM"/>
    </source>
</evidence>
<feature type="region of interest" description="Disordered" evidence="2">
    <location>
        <begin position="666"/>
        <end position="688"/>
    </location>
</feature>
<dbReference type="FunCoup" id="A0A1V8T181">
    <property type="interactions" value="501"/>
</dbReference>